<dbReference type="Pfam" id="PF02661">
    <property type="entry name" value="Fic"/>
    <property type="match status" value="1"/>
</dbReference>
<name>A0A1F4V4Y6_UNCKA</name>
<evidence type="ECO:0000313" key="2">
    <source>
        <dbReference type="EMBL" id="OGC51603.1"/>
    </source>
</evidence>
<dbReference type="GO" id="GO:0016301">
    <property type="term" value="F:kinase activity"/>
    <property type="evidence" value="ECO:0007669"/>
    <property type="project" value="InterPro"/>
</dbReference>
<accession>A0A1F4V4Y6</accession>
<protein>
    <recommendedName>
        <fullName evidence="1">Fido domain-containing protein</fullName>
    </recommendedName>
</protein>
<dbReference type="SUPFAM" id="SSF140931">
    <property type="entry name" value="Fic-like"/>
    <property type="match status" value="1"/>
</dbReference>
<dbReference type="PROSITE" id="PS51459">
    <property type="entry name" value="FIDO"/>
    <property type="match status" value="1"/>
</dbReference>
<dbReference type="Proteomes" id="UP000178771">
    <property type="component" value="Unassembled WGS sequence"/>
</dbReference>
<feature type="domain" description="Fido" evidence="1">
    <location>
        <begin position="8"/>
        <end position="126"/>
    </location>
</feature>
<dbReference type="NCBIfam" id="TIGR01550">
    <property type="entry name" value="DOC_P1"/>
    <property type="match status" value="1"/>
</dbReference>
<proteinExistence type="predicted"/>
<dbReference type="InterPro" id="IPR003812">
    <property type="entry name" value="Fido"/>
</dbReference>
<dbReference type="InterPro" id="IPR053737">
    <property type="entry name" value="Type_II_TA_Toxin"/>
</dbReference>
<dbReference type="AlphaFoldDB" id="A0A1F4V4Y6"/>
<dbReference type="InterPro" id="IPR036597">
    <property type="entry name" value="Fido-like_dom_sf"/>
</dbReference>
<dbReference type="STRING" id="1802624.A2982_01070"/>
<dbReference type="Gene3D" id="1.20.120.1870">
    <property type="entry name" value="Fic/DOC protein, Fido domain"/>
    <property type="match status" value="1"/>
</dbReference>
<dbReference type="EMBL" id="MEVH01000017">
    <property type="protein sequence ID" value="OGC51603.1"/>
    <property type="molecule type" value="Genomic_DNA"/>
</dbReference>
<dbReference type="PANTHER" id="PTHR39426:SF1">
    <property type="entry name" value="HOMOLOGY TO DEATH-ON-CURING PROTEIN OF PHAGE P1"/>
    <property type="match status" value="1"/>
</dbReference>
<organism evidence="2 3">
    <name type="scientific">candidate division WWE3 bacterium RIFCSPLOWO2_01_FULL_39_13</name>
    <dbReference type="NCBI Taxonomy" id="1802624"/>
    <lineage>
        <taxon>Bacteria</taxon>
        <taxon>Katanobacteria</taxon>
    </lineage>
</organism>
<reference evidence="2 3" key="1">
    <citation type="journal article" date="2016" name="Nat. Commun.">
        <title>Thousands of microbial genomes shed light on interconnected biogeochemical processes in an aquifer system.</title>
        <authorList>
            <person name="Anantharaman K."/>
            <person name="Brown C.T."/>
            <person name="Hug L.A."/>
            <person name="Sharon I."/>
            <person name="Castelle C.J."/>
            <person name="Probst A.J."/>
            <person name="Thomas B.C."/>
            <person name="Singh A."/>
            <person name="Wilkins M.J."/>
            <person name="Karaoz U."/>
            <person name="Brodie E.L."/>
            <person name="Williams K.H."/>
            <person name="Hubbard S.S."/>
            <person name="Banfield J.F."/>
        </authorList>
    </citation>
    <scope>NUCLEOTIDE SEQUENCE [LARGE SCALE GENOMIC DNA]</scope>
</reference>
<evidence type="ECO:0000313" key="3">
    <source>
        <dbReference type="Proteomes" id="UP000178771"/>
    </source>
</evidence>
<dbReference type="PIRSF" id="PIRSF018297">
    <property type="entry name" value="Doc"/>
    <property type="match status" value="1"/>
</dbReference>
<evidence type="ECO:0000259" key="1">
    <source>
        <dbReference type="PROSITE" id="PS51459"/>
    </source>
</evidence>
<dbReference type="PANTHER" id="PTHR39426">
    <property type="entry name" value="HOMOLOGY TO DEATH-ON-CURING PROTEIN OF PHAGE P1"/>
    <property type="match status" value="1"/>
</dbReference>
<comment type="caution">
    <text evidence="2">The sequence shown here is derived from an EMBL/GenBank/DDBJ whole genome shotgun (WGS) entry which is preliminary data.</text>
</comment>
<sequence>MSSQTLFLTLEQILTIHTDQIERYGGSHGLRDLGLLESAVYRPGSTFAGEDLYSSIFDKAAALVHSLLLNHPFVDGNKRTAVASMILFLEMNDQNFISAEKEIIEFALWVENKKPSVGKIAQWIKKYSARLKF</sequence>
<dbReference type="InterPro" id="IPR006440">
    <property type="entry name" value="Doc"/>
</dbReference>
<gene>
    <name evidence="2" type="ORF">A2982_01070</name>
</gene>